<dbReference type="PROSITE" id="PS51257">
    <property type="entry name" value="PROKAR_LIPOPROTEIN"/>
    <property type="match status" value="1"/>
</dbReference>
<name>R7VPV5_COLLI</name>
<reference evidence="1" key="1">
    <citation type="journal article" date="2013" name="Science">
        <title>Genomic diversity and evolution of the head crest in the rock pigeon.</title>
        <authorList>
            <person name="Shapiro M.D."/>
            <person name="Kronenberg Z."/>
            <person name="Li C."/>
            <person name="Domyan E.T."/>
            <person name="Pan H."/>
            <person name="Campbell M."/>
            <person name="Tan H."/>
            <person name="Huff C.D."/>
            <person name="Hu H."/>
            <person name="Vickrey A.I."/>
            <person name="Nielsen S.C."/>
            <person name="Stringham S.A."/>
            <person name="Hu H."/>
            <person name="Willerslev E."/>
            <person name="Gilbert M.T."/>
            <person name="Yandell M."/>
            <person name="Zhang G."/>
            <person name="Wang J."/>
        </authorList>
    </citation>
    <scope>NUCLEOTIDE SEQUENCE [LARGE SCALE GENOMIC DNA]</scope>
    <source>
        <tissue evidence="1">Blood</tissue>
    </source>
</reference>
<accession>R7VPV5</accession>
<dbReference type="EMBL" id="KB375750">
    <property type="protein sequence ID" value="EMC81658.1"/>
    <property type="molecule type" value="Genomic_DNA"/>
</dbReference>
<organism evidence="1">
    <name type="scientific">Columba livia</name>
    <name type="common">Rock dove</name>
    <dbReference type="NCBI Taxonomy" id="8932"/>
    <lineage>
        <taxon>Eukaryota</taxon>
        <taxon>Metazoa</taxon>
        <taxon>Chordata</taxon>
        <taxon>Craniata</taxon>
        <taxon>Vertebrata</taxon>
        <taxon>Euteleostomi</taxon>
        <taxon>Archelosauria</taxon>
        <taxon>Archosauria</taxon>
        <taxon>Dinosauria</taxon>
        <taxon>Saurischia</taxon>
        <taxon>Theropoda</taxon>
        <taxon>Coelurosauria</taxon>
        <taxon>Aves</taxon>
        <taxon>Neognathae</taxon>
        <taxon>Neoaves</taxon>
        <taxon>Columbimorphae</taxon>
        <taxon>Columbiformes</taxon>
        <taxon>Columbidae</taxon>
        <taxon>Columba</taxon>
    </lineage>
</organism>
<evidence type="ECO:0000313" key="1">
    <source>
        <dbReference type="EMBL" id="EMC81658.1"/>
    </source>
</evidence>
<proteinExistence type="predicted"/>
<gene>
    <name evidence="1" type="ORF">A306_10487</name>
</gene>
<sequence>MSRGLDFNIQTCGIFPFHSRERGVGVMLGGSACWFLFGDFFTLIKSKSRPSTGSTAVTVASTAGECYTWEHCTGPESCPPVTALWADGADATARRHTQETQARAENCTGCPRRTRETLRRVSPQVTAT</sequence>
<dbReference type="AlphaFoldDB" id="R7VPV5"/>
<protein>
    <submittedName>
        <fullName evidence="1">Uncharacterized protein</fullName>
    </submittedName>
</protein>